<evidence type="ECO:0000259" key="4">
    <source>
        <dbReference type="Pfam" id="PF13377"/>
    </source>
</evidence>
<feature type="domain" description="Transcriptional regulator LacI/GalR-like sensor" evidence="4">
    <location>
        <begin position="119"/>
        <end position="223"/>
    </location>
</feature>
<keyword evidence="3" id="KW-0804">Transcription</keyword>
<dbReference type="InterPro" id="IPR028082">
    <property type="entry name" value="Peripla_BP_I"/>
</dbReference>
<sequence length="244" mass="26937">MVKGVLNVINRLDYNAEIITSDLDFDKELAAYQKLKERNVKGIIAIATNMSDDYEQVLTSLGLPIVIFGQECEQVSCVFHDVTHAVAEFCDALFPANYENQPVVLFGPDSSDKMLSSTIDTFHESLTQRGLTVHHVNSDFNWQSSYDQAAEVLSTSSHIVCLTDNIAYGVYKYAHENGLIVGKDIHISGIGGYDTSSILTPELSTIAYPYQHAGEEAVRLLLDDNSVTKLKLGYSIQKTNSFSA</sequence>
<dbReference type="Proteomes" id="UP000029224">
    <property type="component" value="Unassembled WGS sequence"/>
</dbReference>
<name>A0A090T6K2_9VIBR</name>
<dbReference type="SUPFAM" id="SSF53822">
    <property type="entry name" value="Periplasmic binding protein-like I"/>
    <property type="match status" value="1"/>
</dbReference>
<gene>
    <name evidence="5" type="ORF">JCM19240_452</name>
</gene>
<organism evidence="5 6">
    <name type="scientific">Vibrio maritimus</name>
    <dbReference type="NCBI Taxonomy" id="990268"/>
    <lineage>
        <taxon>Bacteria</taxon>
        <taxon>Pseudomonadati</taxon>
        <taxon>Pseudomonadota</taxon>
        <taxon>Gammaproteobacteria</taxon>
        <taxon>Vibrionales</taxon>
        <taxon>Vibrionaceae</taxon>
        <taxon>Vibrio</taxon>
    </lineage>
</organism>
<dbReference type="PANTHER" id="PTHR30146:SF154">
    <property type="entry name" value="TRANSCRIPTION REGULATOR, MEMBER OF GALR FAMILY"/>
    <property type="match status" value="1"/>
</dbReference>
<comment type="caution">
    <text evidence="5">The sequence shown here is derived from an EMBL/GenBank/DDBJ whole genome shotgun (WGS) entry which is preliminary data.</text>
</comment>
<accession>A0A090T6K2</accession>
<keyword evidence="2" id="KW-0238">DNA-binding</keyword>
<evidence type="ECO:0000256" key="2">
    <source>
        <dbReference type="ARBA" id="ARBA00023125"/>
    </source>
</evidence>
<proteinExistence type="predicted"/>
<dbReference type="GO" id="GO:0003700">
    <property type="term" value="F:DNA-binding transcription factor activity"/>
    <property type="evidence" value="ECO:0007669"/>
    <property type="project" value="TreeGrafter"/>
</dbReference>
<evidence type="ECO:0000256" key="1">
    <source>
        <dbReference type="ARBA" id="ARBA00023015"/>
    </source>
</evidence>
<keyword evidence="1" id="KW-0805">Transcription regulation</keyword>
<reference evidence="5 6" key="1">
    <citation type="submission" date="2014-09" db="EMBL/GenBank/DDBJ databases">
        <title>Vibrio maritimus JCM 19240. (C210) whole genome shotgun sequence.</title>
        <authorList>
            <person name="Sawabe T."/>
            <person name="Meirelles P."/>
            <person name="Nakanishi M."/>
            <person name="Sayaka M."/>
            <person name="Hattori M."/>
            <person name="Ohkuma M."/>
        </authorList>
    </citation>
    <scope>NUCLEOTIDE SEQUENCE [LARGE SCALE GENOMIC DNA]</scope>
    <source>
        <strain evidence="5 6">JCM 19240</strain>
    </source>
</reference>
<evidence type="ECO:0000256" key="3">
    <source>
        <dbReference type="ARBA" id="ARBA00023163"/>
    </source>
</evidence>
<dbReference type="PANTHER" id="PTHR30146">
    <property type="entry name" value="LACI-RELATED TRANSCRIPTIONAL REPRESSOR"/>
    <property type="match status" value="1"/>
</dbReference>
<dbReference type="Pfam" id="PF13377">
    <property type="entry name" value="Peripla_BP_3"/>
    <property type="match status" value="1"/>
</dbReference>
<dbReference type="CDD" id="cd01542">
    <property type="entry name" value="PBP1_TreR-like"/>
    <property type="match status" value="1"/>
</dbReference>
<evidence type="ECO:0000313" key="5">
    <source>
        <dbReference type="EMBL" id="GAL35605.1"/>
    </source>
</evidence>
<protein>
    <submittedName>
        <fullName evidence="5">Sucrose operon repressor ScrR LacI family</fullName>
    </submittedName>
</protein>
<dbReference type="AlphaFoldDB" id="A0A090T6K2"/>
<dbReference type="InterPro" id="IPR046335">
    <property type="entry name" value="LacI/GalR-like_sensor"/>
</dbReference>
<evidence type="ECO:0000313" key="6">
    <source>
        <dbReference type="Proteomes" id="UP000029224"/>
    </source>
</evidence>
<dbReference type="EMBL" id="BBMT01000007">
    <property type="protein sequence ID" value="GAL35605.1"/>
    <property type="molecule type" value="Genomic_DNA"/>
</dbReference>
<reference evidence="5 6" key="2">
    <citation type="submission" date="2014-09" db="EMBL/GenBank/DDBJ databases">
        <authorList>
            <consortium name="NBRP consortium"/>
            <person name="Sawabe T."/>
            <person name="Meirelles P."/>
            <person name="Nakanishi M."/>
            <person name="Sayaka M."/>
            <person name="Hattori M."/>
            <person name="Ohkuma M."/>
        </authorList>
    </citation>
    <scope>NUCLEOTIDE SEQUENCE [LARGE SCALE GENOMIC DNA]</scope>
    <source>
        <strain evidence="5 6">JCM 19240</strain>
    </source>
</reference>
<keyword evidence="6" id="KW-1185">Reference proteome</keyword>
<dbReference type="Gene3D" id="3.40.50.2300">
    <property type="match status" value="2"/>
</dbReference>
<dbReference type="GO" id="GO:0000976">
    <property type="term" value="F:transcription cis-regulatory region binding"/>
    <property type="evidence" value="ECO:0007669"/>
    <property type="project" value="TreeGrafter"/>
</dbReference>